<organism evidence="8 9">
    <name type="scientific">Metabacillus indicus</name>
    <name type="common">Bacillus indicus</name>
    <dbReference type="NCBI Taxonomy" id="246786"/>
    <lineage>
        <taxon>Bacteria</taxon>
        <taxon>Bacillati</taxon>
        <taxon>Bacillota</taxon>
        <taxon>Bacilli</taxon>
        <taxon>Bacillales</taxon>
        <taxon>Bacillaceae</taxon>
        <taxon>Metabacillus</taxon>
    </lineage>
</organism>
<evidence type="ECO:0000256" key="4">
    <source>
        <dbReference type="ARBA" id="ARBA00022989"/>
    </source>
</evidence>
<keyword evidence="5 6" id="KW-0472">Membrane</keyword>
<dbReference type="STRING" id="246786.GS18_0221345"/>
<gene>
    <name evidence="8" type="ORF">GS18_0221345</name>
</gene>
<dbReference type="GO" id="GO:0140359">
    <property type="term" value="F:ABC-type transporter activity"/>
    <property type="evidence" value="ECO:0007669"/>
    <property type="project" value="InterPro"/>
</dbReference>
<name>A0A084GJ64_METID</name>
<reference evidence="8 9" key="1">
    <citation type="journal article" date="2005" name="Int. J. Syst. Evol. Microbiol.">
        <title>Bacillus cibi sp. nov., isolated from jeotgal, a traditional Korean fermented seafood.</title>
        <authorList>
            <person name="Yoon J.H."/>
            <person name="Lee C.H."/>
            <person name="Oh T.K."/>
        </authorList>
    </citation>
    <scope>NUCLEOTIDE SEQUENCE [LARGE SCALE GENOMIC DNA]</scope>
    <source>
        <strain evidence="8 9">DSM 16189</strain>
    </source>
</reference>
<evidence type="ECO:0000256" key="6">
    <source>
        <dbReference type="SAM" id="Phobius"/>
    </source>
</evidence>
<proteinExistence type="predicted"/>
<keyword evidence="9" id="KW-1185">Reference proteome</keyword>
<evidence type="ECO:0000313" key="8">
    <source>
        <dbReference type="EMBL" id="KEZ47376.1"/>
    </source>
</evidence>
<feature type="transmembrane region" description="Helical" evidence="6">
    <location>
        <begin position="278"/>
        <end position="305"/>
    </location>
</feature>
<dbReference type="InterPro" id="IPR051449">
    <property type="entry name" value="ABC-2_transporter_component"/>
</dbReference>
<evidence type="ECO:0000259" key="7">
    <source>
        <dbReference type="Pfam" id="PF12698"/>
    </source>
</evidence>
<evidence type="ECO:0000256" key="2">
    <source>
        <dbReference type="ARBA" id="ARBA00022475"/>
    </source>
</evidence>
<dbReference type="Pfam" id="PF12698">
    <property type="entry name" value="ABC2_membrane_3"/>
    <property type="match status" value="1"/>
</dbReference>
<dbReference type="RefSeq" id="WP_029283671.1">
    <property type="nucleotide sequence ID" value="NZ_JNVC02000024.1"/>
</dbReference>
<feature type="transmembrane region" description="Helical" evidence="6">
    <location>
        <begin position="233"/>
        <end position="258"/>
    </location>
</feature>
<dbReference type="PANTHER" id="PTHR30294:SF29">
    <property type="entry name" value="MULTIDRUG ABC TRANSPORTER PERMEASE YBHS-RELATED"/>
    <property type="match status" value="1"/>
</dbReference>
<evidence type="ECO:0000256" key="5">
    <source>
        <dbReference type="ARBA" id="ARBA00023136"/>
    </source>
</evidence>
<feature type="transmembrane region" description="Helical" evidence="6">
    <location>
        <begin position="187"/>
        <end position="212"/>
    </location>
</feature>
<evidence type="ECO:0000256" key="3">
    <source>
        <dbReference type="ARBA" id="ARBA00022692"/>
    </source>
</evidence>
<feature type="transmembrane region" description="Helical" evidence="6">
    <location>
        <begin position="342"/>
        <end position="360"/>
    </location>
</feature>
<dbReference type="GO" id="GO:0005886">
    <property type="term" value="C:plasma membrane"/>
    <property type="evidence" value="ECO:0007669"/>
    <property type="project" value="UniProtKB-SubCell"/>
</dbReference>
<protein>
    <recommendedName>
        <fullName evidence="7">ABC-2 type transporter transmembrane domain-containing protein</fullName>
    </recommendedName>
</protein>
<dbReference type="OrthoDB" id="9768837at2"/>
<keyword evidence="2" id="KW-1003">Cell membrane</keyword>
<dbReference type="Proteomes" id="UP000028549">
    <property type="component" value="Unassembled WGS sequence"/>
</dbReference>
<keyword evidence="4 6" id="KW-1133">Transmembrane helix</keyword>
<dbReference type="EMBL" id="JNVC02000024">
    <property type="protein sequence ID" value="KEZ47376.1"/>
    <property type="molecule type" value="Genomic_DNA"/>
</dbReference>
<feature type="transmembrane region" description="Helical" evidence="6">
    <location>
        <begin position="372"/>
        <end position="394"/>
    </location>
</feature>
<accession>A0A084GJ64</accession>
<dbReference type="InterPro" id="IPR013525">
    <property type="entry name" value="ABC2_TM"/>
</dbReference>
<feature type="transmembrane region" description="Helical" evidence="6">
    <location>
        <begin position="317"/>
        <end position="336"/>
    </location>
</feature>
<sequence length="419" mass="45911">MNKFWIILFHTYVSKLKTKSFLITTGIILLLIVGLSNVQSVIEFFDKEDQEADKVAVIDQTESDQLYGIFEQNTAVLDKNLELEKTDQPEEELKKAVLDEKMEGYFILTLDGNGFPQGSYFARSIADSSIAGTFEQALQQTKLAAGTANLGLKQEDLNQLFSPVEVKSTALLDNAKSEEELNQARGLVYVLLFIIYFAVILYASMIAMEVAVEKSSRVMEILISSVSPVKQMFAKLLGIGLLSLTQFGLIILVGYFSMRESLESGGLAGGGFLSFSDIPAATLVYAVVFFLLGYFLFATLAAFLGSLVTRIEDVQQMISPLTFIIMAAFFIAMFGLGNPEAAFITITSFIPLFSPMIMFLRVGMLAVPVWEVALSIGLLIATIAALAVIGARVYKGGVLMYGKSSSFKDIKKAMEIAKD</sequence>
<evidence type="ECO:0000256" key="1">
    <source>
        <dbReference type="ARBA" id="ARBA00004651"/>
    </source>
</evidence>
<feature type="domain" description="ABC-2 type transporter transmembrane" evidence="7">
    <location>
        <begin position="19"/>
        <end position="391"/>
    </location>
</feature>
<dbReference type="AlphaFoldDB" id="A0A084GJ64"/>
<feature type="transmembrane region" description="Helical" evidence="6">
    <location>
        <begin position="21"/>
        <end position="42"/>
    </location>
</feature>
<comment type="subcellular location">
    <subcellularLocation>
        <location evidence="1">Cell membrane</location>
        <topology evidence="1">Multi-pass membrane protein</topology>
    </subcellularLocation>
</comment>
<evidence type="ECO:0000313" key="9">
    <source>
        <dbReference type="Proteomes" id="UP000028549"/>
    </source>
</evidence>
<dbReference type="PANTHER" id="PTHR30294">
    <property type="entry name" value="MEMBRANE COMPONENT OF ABC TRANSPORTER YHHJ-RELATED"/>
    <property type="match status" value="1"/>
</dbReference>
<keyword evidence="3 6" id="KW-0812">Transmembrane</keyword>
<comment type="caution">
    <text evidence="8">The sequence shown here is derived from an EMBL/GenBank/DDBJ whole genome shotgun (WGS) entry which is preliminary data.</text>
</comment>